<dbReference type="InterPro" id="IPR015800">
    <property type="entry name" value="Cu_amine_oxidase_N2"/>
</dbReference>
<dbReference type="SUPFAM" id="SSF54416">
    <property type="entry name" value="Amine oxidase N-terminal region"/>
    <property type="match status" value="1"/>
</dbReference>
<reference evidence="4" key="1">
    <citation type="submission" date="2025-08" db="UniProtKB">
        <authorList>
            <consortium name="RefSeq"/>
        </authorList>
    </citation>
    <scope>IDENTIFICATION</scope>
    <source>
        <tissue evidence="4">Spleen</tissue>
    </source>
</reference>
<dbReference type="OrthoDB" id="9716363at2759"/>
<evidence type="ECO:0000313" key="4">
    <source>
        <dbReference type="RefSeq" id="XP_033703858.1"/>
    </source>
</evidence>
<evidence type="ECO:0000313" key="3">
    <source>
        <dbReference type="Proteomes" id="UP000245320"/>
    </source>
</evidence>
<dbReference type="FunFam" id="3.10.450.40:FF:000003">
    <property type="entry name" value="Amine oxidase"/>
    <property type="match status" value="1"/>
</dbReference>
<proteinExistence type="predicted"/>
<dbReference type="Gene3D" id="3.10.450.40">
    <property type="match status" value="1"/>
</dbReference>
<sequence>MAVFILLFLWSVLVMGLGEGGAGSEEGIGKECHPSQPPLCPSVSYSAQPWTHPGQSQLFADLSREELTAVMSFLTQKLGPGLVDAAQPQPSDNCIFSVELQLPPKAAALAHLDRGSPPPAQEALAIVFFGGQPQPNVTELLVGPLPHP</sequence>
<protein>
    <submittedName>
        <fullName evidence="4">Primary amine oxidase, lung isozyme-like</fullName>
    </submittedName>
</protein>
<dbReference type="InParanoid" id="A0A6J3QPA3"/>
<dbReference type="RefSeq" id="XP_033703858.1">
    <property type="nucleotide sequence ID" value="XM_033847967.1"/>
</dbReference>
<gene>
    <name evidence="4" type="primary">LOC117309606</name>
</gene>
<accession>A0A6J3QPA3</accession>
<keyword evidence="1" id="KW-0732">Signal</keyword>
<name>A0A6J3QPA3_TURTR</name>
<dbReference type="PRINTS" id="PR00766">
    <property type="entry name" value="CUDAOXIDASE"/>
</dbReference>
<evidence type="ECO:0000256" key="1">
    <source>
        <dbReference type="SAM" id="SignalP"/>
    </source>
</evidence>
<organism evidence="3 4">
    <name type="scientific">Tursiops truncatus</name>
    <name type="common">Atlantic bottle-nosed dolphin</name>
    <name type="synonym">Delphinus truncatus</name>
    <dbReference type="NCBI Taxonomy" id="9739"/>
    <lineage>
        <taxon>Eukaryota</taxon>
        <taxon>Metazoa</taxon>
        <taxon>Chordata</taxon>
        <taxon>Craniata</taxon>
        <taxon>Vertebrata</taxon>
        <taxon>Euteleostomi</taxon>
        <taxon>Mammalia</taxon>
        <taxon>Eutheria</taxon>
        <taxon>Laurasiatheria</taxon>
        <taxon>Artiodactyla</taxon>
        <taxon>Whippomorpha</taxon>
        <taxon>Cetacea</taxon>
        <taxon>Odontoceti</taxon>
        <taxon>Delphinidae</taxon>
        <taxon>Tursiops</taxon>
    </lineage>
</organism>
<dbReference type="GO" id="GO:0048038">
    <property type="term" value="F:quinone binding"/>
    <property type="evidence" value="ECO:0007669"/>
    <property type="project" value="InterPro"/>
</dbReference>
<dbReference type="InterPro" id="IPR016182">
    <property type="entry name" value="Cu_amine_oxidase_N-reg"/>
</dbReference>
<dbReference type="Pfam" id="PF02727">
    <property type="entry name" value="Cu_amine_oxidN2"/>
    <property type="match status" value="1"/>
</dbReference>
<dbReference type="GO" id="GO:0008131">
    <property type="term" value="F:primary methylamine oxidase activity"/>
    <property type="evidence" value="ECO:0007669"/>
    <property type="project" value="InterPro"/>
</dbReference>
<dbReference type="AlphaFoldDB" id="A0A6J3QPA3"/>
<keyword evidence="3" id="KW-1185">Reference proteome</keyword>
<evidence type="ECO:0000259" key="2">
    <source>
        <dbReference type="Pfam" id="PF02727"/>
    </source>
</evidence>
<feature type="chain" id="PRO_5027029471" evidence="1">
    <location>
        <begin position="17"/>
        <end position="148"/>
    </location>
</feature>
<dbReference type="GO" id="GO:0005507">
    <property type="term" value="F:copper ion binding"/>
    <property type="evidence" value="ECO:0007669"/>
    <property type="project" value="InterPro"/>
</dbReference>
<feature type="signal peptide" evidence="1">
    <location>
        <begin position="1"/>
        <end position="16"/>
    </location>
</feature>
<feature type="domain" description="Copper amine oxidase N2-terminal" evidence="2">
    <location>
        <begin position="65"/>
        <end position="148"/>
    </location>
</feature>
<dbReference type="GO" id="GO:0009308">
    <property type="term" value="P:amine metabolic process"/>
    <property type="evidence" value="ECO:0007669"/>
    <property type="project" value="InterPro"/>
</dbReference>
<dbReference type="Proteomes" id="UP000245320">
    <property type="component" value="Chromosome 20"/>
</dbReference>